<dbReference type="Pfam" id="PF12796">
    <property type="entry name" value="Ank_2"/>
    <property type="match status" value="2"/>
</dbReference>
<dbReference type="PANTHER" id="PTHR46680">
    <property type="entry name" value="NF-KAPPA-B INHIBITOR ALPHA"/>
    <property type="match status" value="1"/>
</dbReference>
<dbReference type="PROSITE" id="PS50297">
    <property type="entry name" value="ANK_REP_REGION"/>
    <property type="match status" value="1"/>
</dbReference>
<dbReference type="OrthoDB" id="10254947at2759"/>
<comment type="caution">
    <text evidence="5">The sequence shown here is derived from an EMBL/GenBank/DDBJ whole genome shotgun (WGS) entry which is preliminary data.</text>
</comment>
<dbReference type="GO" id="GO:0071356">
    <property type="term" value="P:cellular response to tumor necrosis factor"/>
    <property type="evidence" value="ECO:0007669"/>
    <property type="project" value="TreeGrafter"/>
</dbReference>
<name>A0A8S4RF33_9NEOP</name>
<feature type="repeat" description="ANK" evidence="3">
    <location>
        <begin position="516"/>
        <end position="536"/>
    </location>
</feature>
<dbReference type="GO" id="GO:0005829">
    <property type="term" value="C:cytosol"/>
    <property type="evidence" value="ECO:0007669"/>
    <property type="project" value="TreeGrafter"/>
</dbReference>
<dbReference type="PANTHER" id="PTHR46680:SF3">
    <property type="entry name" value="NF-KAPPA-B INHIBITOR CACTUS"/>
    <property type="match status" value="1"/>
</dbReference>
<proteinExistence type="predicted"/>
<dbReference type="AlphaFoldDB" id="A0A8S4RF33"/>
<gene>
    <name evidence="5" type="primary">jg13310</name>
    <name evidence="5" type="ORF">PAEG_LOCUS13113</name>
</gene>
<dbReference type="Gene3D" id="1.25.40.20">
    <property type="entry name" value="Ankyrin repeat-containing domain"/>
    <property type="match status" value="2"/>
</dbReference>
<dbReference type="SUPFAM" id="SSF48403">
    <property type="entry name" value="Ankyrin repeat"/>
    <property type="match status" value="1"/>
</dbReference>
<dbReference type="EMBL" id="CAKXAJ010025124">
    <property type="protein sequence ID" value="CAH2235463.1"/>
    <property type="molecule type" value="Genomic_DNA"/>
</dbReference>
<organism evidence="5 6">
    <name type="scientific">Pararge aegeria aegeria</name>
    <dbReference type="NCBI Taxonomy" id="348720"/>
    <lineage>
        <taxon>Eukaryota</taxon>
        <taxon>Metazoa</taxon>
        <taxon>Ecdysozoa</taxon>
        <taxon>Arthropoda</taxon>
        <taxon>Hexapoda</taxon>
        <taxon>Insecta</taxon>
        <taxon>Pterygota</taxon>
        <taxon>Neoptera</taxon>
        <taxon>Endopterygota</taxon>
        <taxon>Lepidoptera</taxon>
        <taxon>Glossata</taxon>
        <taxon>Ditrysia</taxon>
        <taxon>Papilionoidea</taxon>
        <taxon>Nymphalidae</taxon>
        <taxon>Satyrinae</taxon>
        <taxon>Satyrini</taxon>
        <taxon>Parargina</taxon>
        <taxon>Pararge</taxon>
    </lineage>
</organism>
<evidence type="ECO:0000256" key="3">
    <source>
        <dbReference type="PROSITE-ProRule" id="PRU00023"/>
    </source>
</evidence>
<protein>
    <submittedName>
        <fullName evidence="5">Jg13310 protein</fullName>
    </submittedName>
</protein>
<feature type="region of interest" description="Disordered" evidence="4">
    <location>
        <begin position="812"/>
        <end position="852"/>
    </location>
</feature>
<dbReference type="PROSITE" id="PS50088">
    <property type="entry name" value="ANK_REPEAT"/>
    <property type="match status" value="2"/>
</dbReference>
<dbReference type="GO" id="GO:0051059">
    <property type="term" value="F:NF-kappaB binding"/>
    <property type="evidence" value="ECO:0007669"/>
    <property type="project" value="TreeGrafter"/>
</dbReference>
<feature type="compositionally biased region" description="Basic and acidic residues" evidence="4">
    <location>
        <begin position="812"/>
        <end position="821"/>
    </location>
</feature>
<dbReference type="InterPro" id="IPR051070">
    <property type="entry name" value="NF-kappa-B_inhibitor"/>
</dbReference>
<keyword evidence="2 3" id="KW-0040">ANK repeat</keyword>
<evidence type="ECO:0000313" key="5">
    <source>
        <dbReference type="EMBL" id="CAH2235463.1"/>
    </source>
</evidence>
<keyword evidence="6" id="KW-1185">Reference proteome</keyword>
<dbReference type="InterPro" id="IPR002110">
    <property type="entry name" value="Ankyrin_rpt"/>
</dbReference>
<dbReference type="SMART" id="SM00248">
    <property type="entry name" value="ANK"/>
    <property type="match status" value="5"/>
</dbReference>
<keyword evidence="1" id="KW-0677">Repeat</keyword>
<reference evidence="5" key="1">
    <citation type="submission" date="2022-03" db="EMBL/GenBank/DDBJ databases">
        <authorList>
            <person name="Lindestad O."/>
        </authorList>
    </citation>
    <scope>NUCLEOTIDE SEQUENCE</scope>
</reference>
<sequence length="852" mass="93094">MSEVQTDSKSKIHKLPFIIKKESIKSSSDYGALFRCWSGTSDNLIKEDIIYKAKAGDFLQGKYPALCILNRLDVAKNRSRTVAAYVGSNSAVIQLTSDAVVKLIGQANYDQVFASLCCVINQELKVKGILSLLCPRVGEDKTLSTVETQTYESSFTHLIREKQRRTRVNKRTKIRTYILPEVNTKTVTKKVIINPADFIKFKDFKVEDEEPNTNTEPLGHSCPVDIKVEPSNIDDCNIIGDDESLSNIKETDTGTDSDPFPDLKLIVDEDSNISEVGSIGNLSIGSFTNLPNIDSNAKSILNYIENHTEFNDKLDGQCEKQPGNLTITMVDGSKVTIRGNPDPFHIATPEILKELSPNHQKNIMLHQAYLDWKFCLQRDEDDNLPLHGAVLNNDVELLKRQCLILKSRDQSVDILAAGNLTALQMAIFQDCPECTKILLAHGADVMVRDEESRTALHLAAEIGAKHVDAILTHCMNNAREILTENDEFWKPELEHKDDVKMANYLLTKINTICDNQGYTPLMLASKMGNDSVVKLLATAAPSTVNMAMPTSGNTALYLAVGAACTEAASRGDKTTIPENFKKTVEFLVEHGADPSVENNSGGNVNILLTEFHDITLSFLIATKLSSLNGFGPQRCDAVMLLKDANGVISVANMTQNKSLNKPKVYSNAKTIKTAIGGGNSTATCKIASKSSFNIDRSVAAKSGMDGNRNTNIVTQPGRNCKNGTEKSAKCSKNLDKPVILKNLPVVTKIVSFGSDKPVLVKGIAPKGNANDKGLLTEIIAKPNTTKVNAASSSIPVGNTSNALKFLKILPKPEPHTSDAVKKTPILLKNAAVKRHTRDNDNKSKSSSKKTKK</sequence>
<evidence type="ECO:0000256" key="1">
    <source>
        <dbReference type="ARBA" id="ARBA00022737"/>
    </source>
</evidence>
<dbReference type="Proteomes" id="UP000838756">
    <property type="component" value="Unassembled WGS sequence"/>
</dbReference>
<dbReference type="InterPro" id="IPR036770">
    <property type="entry name" value="Ankyrin_rpt-contain_sf"/>
</dbReference>
<accession>A0A8S4RF33</accession>
<feature type="repeat" description="ANK" evidence="3">
    <location>
        <begin position="418"/>
        <end position="450"/>
    </location>
</feature>
<evidence type="ECO:0000256" key="4">
    <source>
        <dbReference type="SAM" id="MobiDB-lite"/>
    </source>
</evidence>
<evidence type="ECO:0000313" key="6">
    <source>
        <dbReference type="Proteomes" id="UP000838756"/>
    </source>
</evidence>
<evidence type="ECO:0000256" key="2">
    <source>
        <dbReference type="ARBA" id="ARBA00023043"/>
    </source>
</evidence>